<dbReference type="CDD" id="cd00082">
    <property type="entry name" value="HisKA"/>
    <property type="match status" value="1"/>
</dbReference>
<dbReference type="Gene3D" id="3.30.565.10">
    <property type="entry name" value="Histidine kinase-like ATPase, C-terminal domain"/>
    <property type="match status" value="1"/>
</dbReference>
<dbReference type="CDD" id="cd06225">
    <property type="entry name" value="HAMP"/>
    <property type="match status" value="1"/>
</dbReference>
<dbReference type="Pfam" id="PF00512">
    <property type="entry name" value="HisKA"/>
    <property type="match status" value="1"/>
</dbReference>
<evidence type="ECO:0000313" key="15">
    <source>
        <dbReference type="EMBL" id="MBB6251611.1"/>
    </source>
</evidence>
<organism evidence="15 16">
    <name type="scientific">Nitrospirillum iridis</name>
    <dbReference type="NCBI Taxonomy" id="765888"/>
    <lineage>
        <taxon>Bacteria</taxon>
        <taxon>Pseudomonadati</taxon>
        <taxon>Pseudomonadota</taxon>
        <taxon>Alphaproteobacteria</taxon>
        <taxon>Rhodospirillales</taxon>
        <taxon>Azospirillaceae</taxon>
        <taxon>Nitrospirillum</taxon>
    </lineage>
</organism>
<dbReference type="PANTHER" id="PTHR45436:SF8">
    <property type="entry name" value="HISTIDINE KINASE"/>
    <property type="match status" value="1"/>
</dbReference>
<dbReference type="SMART" id="SM00387">
    <property type="entry name" value="HATPase_c"/>
    <property type="match status" value="1"/>
</dbReference>
<evidence type="ECO:0000259" key="14">
    <source>
        <dbReference type="PROSITE" id="PS50885"/>
    </source>
</evidence>
<keyword evidence="9" id="KW-0902">Two-component regulatory system</keyword>
<comment type="catalytic activity">
    <reaction evidence="1">
        <text>ATP + protein L-histidine = ADP + protein N-phospho-L-histidine.</text>
        <dbReference type="EC" id="2.7.13.3"/>
    </reaction>
</comment>
<keyword evidence="16" id="KW-1185">Reference proteome</keyword>
<comment type="caution">
    <text evidence="15">The sequence shown here is derived from an EMBL/GenBank/DDBJ whole genome shotgun (WGS) entry which is preliminary data.</text>
</comment>
<dbReference type="PROSITE" id="PS50109">
    <property type="entry name" value="HIS_KIN"/>
    <property type="match status" value="1"/>
</dbReference>
<feature type="transmembrane region" description="Helical" evidence="12">
    <location>
        <begin position="194"/>
        <end position="218"/>
    </location>
</feature>
<evidence type="ECO:0000256" key="8">
    <source>
        <dbReference type="ARBA" id="ARBA00022989"/>
    </source>
</evidence>
<dbReference type="InterPro" id="IPR003660">
    <property type="entry name" value="HAMP_dom"/>
</dbReference>
<evidence type="ECO:0000256" key="11">
    <source>
        <dbReference type="SAM" id="MobiDB-lite"/>
    </source>
</evidence>
<evidence type="ECO:0000256" key="9">
    <source>
        <dbReference type="ARBA" id="ARBA00023012"/>
    </source>
</evidence>
<evidence type="ECO:0000256" key="10">
    <source>
        <dbReference type="ARBA" id="ARBA00023136"/>
    </source>
</evidence>
<evidence type="ECO:0000313" key="16">
    <source>
        <dbReference type="Proteomes" id="UP000539175"/>
    </source>
</evidence>
<dbReference type="InterPro" id="IPR004358">
    <property type="entry name" value="Sig_transdc_His_kin-like_C"/>
</dbReference>
<dbReference type="SMART" id="SM00304">
    <property type="entry name" value="HAMP"/>
    <property type="match status" value="1"/>
</dbReference>
<dbReference type="PRINTS" id="PR00344">
    <property type="entry name" value="BCTRLSENSOR"/>
</dbReference>
<evidence type="ECO:0000259" key="13">
    <source>
        <dbReference type="PROSITE" id="PS50109"/>
    </source>
</evidence>
<keyword evidence="8 12" id="KW-1133">Transmembrane helix</keyword>
<dbReference type="GO" id="GO:0000155">
    <property type="term" value="F:phosphorelay sensor kinase activity"/>
    <property type="evidence" value="ECO:0007669"/>
    <property type="project" value="InterPro"/>
</dbReference>
<keyword evidence="5" id="KW-0808">Transferase</keyword>
<dbReference type="Gene3D" id="6.10.340.10">
    <property type="match status" value="1"/>
</dbReference>
<name>A0A7X0EE29_9PROT</name>
<dbReference type="EC" id="2.7.13.3" evidence="3"/>
<dbReference type="Proteomes" id="UP000539175">
    <property type="component" value="Unassembled WGS sequence"/>
</dbReference>
<proteinExistence type="predicted"/>
<feature type="region of interest" description="Disordered" evidence="11">
    <location>
        <begin position="1"/>
        <end position="31"/>
    </location>
</feature>
<dbReference type="SUPFAM" id="SSF158472">
    <property type="entry name" value="HAMP domain-like"/>
    <property type="match status" value="1"/>
</dbReference>
<dbReference type="SUPFAM" id="SSF55874">
    <property type="entry name" value="ATPase domain of HSP90 chaperone/DNA topoisomerase II/histidine kinase"/>
    <property type="match status" value="1"/>
</dbReference>
<accession>A0A7X0EE29</accession>
<dbReference type="InterPro" id="IPR050428">
    <property type="entry name" value="TCS_sensor_his_kinase"/>
</dbReference>
<dbReference type="InterPro" id="IPR036097">
    <property type="entry name" value="HisK_dim/P_sf"/>
</dbReference>
<dbReference type="Pfam" id="PF00672">
    <property type="entry name" value="HAMP"/>
    <property type="match status" value="1"/>
</dbReference>
<dbReference type="InterPro" id="IPR005467">
    <property type="entry name" value="His_kinase_dom"/>
</dbReference>
<evidence type="ECO:0000256" key="5">
    <source>
        <dbReference type="ARBA" id="ARBA00022679"/>
    </source>
</evidence>
<dbReference type="Pfam" id="PF02518">
    <property type="entry name" value="HATPase_c"/>
    <property type="match status" value="1"/>
</dbReference>
<evidence type="ECO:0000256" key="1">
    <source>
        <dbReference type="ARBA" id="ARBA00000085"/>
    </source>
</evidence>
<dbReference type="PANTHER" id="PTHR45436">
    <property type="entry name" value="SENSOR HISTIDINE KINASE YKOH"/>
    <property type="match status" value="1"/>
</dbReference>
<evidence type="ECO:0000256" key="12">
    <source>
        <dbReference type="SAM" id="Phobius"/>
    </source>
</evidence>
<keyword evidence="10 12" id="KW-0472">Membrane</keyword>
<dbReference type="InterPro" id="IPR036890">
    <property type="entry name" value="HATPase_C_sf"/>
</dbReference>
<dbReference type="InterPro" id="IPR003661">
    <property type="entry name" value="HisK_dim/P_dom"/>
</dbReference>
<dbReference type="AlphaFoldDB" id="A0A7X0EE29"/>
<sequence length="495" mass="52973">MLASLKRRSQAPGGDEAALDTAKNDPAADRHRHADRHLGRLLRTTTFRFALIYLGLFVGSVLLVLWLIYWSTAGFLTGQADTAIREDMQALADRYRAGGMAGLAEAVNERGMGNASSIYILSSATGSTLAGNQFWPKGINDAGWANLPVKDPSTGLVRPGDVRALIAALPGGYRVLVGRDLGEVRVLRERLERVIGWSMGLTLVLGLIGGLAMSRVWLRRLDGVTRTAEAIREGMLVSRVPLTGSGDEFDQLAHTLNAMLDRIEALVAGIRHVSQGIAHDLRTPLTRLRTRLELALMHDTVENPREVLEAAIEEVDHLLATFRALLAIAEVESGGNLPIAPVQLDQLALNTGELYDAVAEDQGISFTMAVDATGPAAMVQGNRQLLGQALANLLDNALKYTPEGGRVSLTVSPVPAANGGPARVRVTVADNGPGIPAEDRERVRERFFRLERDQARPGSGLGLSLVDAVAQRHGGTLVLDDNGPGLKAQLLLPAG</sequence>
<feature type="transmembrane region" description="Helical" evidence="12">
    <location>
        <begin position="50"/>
        <end position="69"/>
    </location>
</feature>
<dbReference type="EMBL" id="JACIIZ010000005">
    <property type="protein sequence ID" value="MBB6251611.1"/>
    <property type="molecule type" value="Genomic_DNA"/>
</dbReference>
<evidence type="ECO:0000256" key="6">
    <source>
        <dbReference type="ARBA" id="ARBA00022692"/>
    </source>
</evidence>
<dbReference type="SUPFAM" id="SSF47384">
    <property type="entry name" value="Homodimeric domain of signal transducing histidine kinase"/>
    <property type="match status" value="1"/>
</dbReference>
<comment type="subcellular location">
    <subcellularLocation>
        <location evidence="2">Membrane</location>
    </subcellularLocation>
</comment>
<feature type="domain" description="Histidine kinase" evidence="13">
    <location>
        <begin position="276"/>
        <end position="495"/>
    </location>
</feature>
<evidence type="ECO:0000256" key="2">
    <source>
        <dbReference type="ARBA" id="ARBA00004370"/>
    </source>
</evidence>
<dbReference type="PROSITE" id="PS50885">
    <property type="entry name" value="HAMP"/>
    <property type="match status" value="1"/>
</dbReference>
<keyword evidence="6 12" id="KW-0812">Transmembrane</keyword>
<protein>
    <recommendedName>
        <fullName evidence="3">histidine kinase</fullName>
        <ecNumber evidence="3">2.7.13.3</ecNumber>
    </recommendedName>
</protein>
<keyword evidence="4" id="KW-0597">Phosphoprotein</keyword>
<dbReference type="Gene3D" id="1.10.287.130">
    <property type="match status" value="1"/>
</dbReference>
<dbReference type="RefSeq" id="WP_246463050.1">
    <property type="nucleotide sequence ID" value="NZ_JACIIZ010000005.1"/>
</dbReference>
<feature type="domain" description="HAMP" evidence="14">
    <location>
        <begin position="215"/>
        <end position="268"/>
    </location>
</feature>
<keyword evidence="7 15" id="KW-0418">Kinase</keyword>
<gene>
    <name evidence="15" type="ORF">FHS74_002162</name>
</gene>
<dbReference type="InterPro" id="IPR003594">
    <property type="entry name" value="HATPase_dom"/>
</dbReference>
<evidence type="ECO:0000256" key="7">
    <source>
        <dbReference type="ARBA" id="ARBA00022777"/>
    </source>
</evidence>
<reference evidence="15 16" key="1">
    <citation type="submission" date="2020-08" db="EMBL/GenBank/DDBJ databases">
        <title>Genomic Encyclopedia of Type Strains, Phase IV (KMG-IV): sequencing the most valuable type-strain genomes for metagenomic binning, comparative biology and taxonomic classification.</title>
        <authorList>
            <person name="Goeker M."/>
        </authorList>
    </citation>
    <scope>NUCLEOTIDE SEQUENCE [LARGE SCALE GENOMIC DNA]</scope>
    <source>
        <strain evidence="15 16">DSM 22198</strain>
    </source>
</reference>
<evidence type="ECO:0000256" key="3">
    <source>
        <dbReference type="ARBA" id="ARBA00012438"/>
    </source>
</evidence>
<evidence type="ECO:0000256" key="4">
    <source>
        <dbReference type="ARBA" id="ARBA00022553"/>
    </source>
</evidence>
<dbReference type="GO" id="GO:0005886">
    <property type="term" value="C:plasma membrane"/>
    <property type="evidence" value="ECO:0007669"/>
    <property type="project" value="TreeGrafter"/>
</dbReference>
<dbReference type="SMART" id="SM00388">
    <property type="entry name" value="HisKA"/>
    <property type="match status" value="1"/>
</dbReference>